<dbReference type="RefSeq" id="WP_312886104.1">
    <property type="nucleotide sequence ID" value="NZ_JACHOP010000030.1"/>
</dbReference>
<sequence>MEFSLVALPLFALIAVILEASLIVFAQHRLDVSTERAARLLRTGTFQAGATGDDPVARLRTAMCGGGFNMFRCADMRIDLTRTESFVPSQIAAPYDPKTFDWSAGFGARFDCPAGNSVVSLRVAVPVLRPFRFLDFTGQAMPGGRQLLTSTMVFRTEGFEDRSC</sequence>
<accession>A0A840ZSU7</accession>
<keyword evidence="3" id="KW-1185">Reference proteome</keyword>
<evidence type="ECO:0000313" key="2">
    <source>
        <dbReference type="EMBL" id="MBB5759897.1"/>
    </source>
</evidence>
<feature type="domain" description="TadE-like" evidence="1">
    <location>
        <begin position="2"/>
        <end position="39"/>
    </location>
</feature>
<dbReference type="Proteomes" id="UP000583454">
    <property type="component" value="Unassembled WGS sequence"/>
</dbReference>
<gene>
    <name evidence="2" type="ORF">HNR00_004634</name>
</gene>
<dbReference type="EMBL" id="JACHOP010000030">
    <property type="protein sequence ID" value="MBB5759897.1"/>
    <property type="molecule type" value="Genomic_DNA"/>
</dbReference>
<dbReference type="Pfam" id="PF07811">
    <property type="entry name" value="TadE"/>
    <property type="match status" value="1"/>
</dbReference>
<evidence type="ECO:0000259" key="1">
    <source>
        <dbReference type="Pfam" id="PF07811"/>
    </source>
</evidence>
<organism evidence="2 3">
    <name type="scientific">Methylorubrum rhodinum</name>
    <dbReference type="NCBI Taxonomy" id="29428"/>
    <lineage>
        <taxon>Bacteria</taxon>
        <taxon>Pseudomonadati</taxon>
        <taxon>Pseudomonadota</taxon>
        <taxon>Alphaproteobacteria</taxon>
        <taxon>Hyphomicrobiales</taxon>
        <taxon>Methylobacteriaceae</taxon>
        <taxon>Methylorubrum</taxon>
    </lineage>
</organism>
<dbReference type="AlphaFoldDB" id="A0A840ZSU7"/>
<name>A0A840ZSU7_9HYPH</name>
<protein>
    <submittedName>
        <fullName evidence="2">Flp pilus assembly protein TadG</fullName>
    </submittedName>
</protein>
<proteinExistence type="predicted"/>
<reference evidence="2 3" key="1">
    <citation type="submission" date="2020-08" db="EMBL/GenBank/DDBJ databases">
        <title>Genomic Encyclopedia of Type Strains, Phase IV (KMG-IV): sequencing the most valuable type-strain genomes for metagenomic binning, comparative biology and taxonomic classification.</title>
        <authorList>
            <person name="Goeker M."/>
        </authorList>
    </citation>
    <scope>NUCLEOTIDE SEQUENCE [LARGE SCALE GENOMIC DNA]</scope>
    <source>
        <strain evidence="2 3">DSM 2163</strain>
    </source>
</reference>
<dbReference type="InterPro" id="IPR012495">
    <property type="entry name" value="TadE-like_dom"/>
</dbReference>
<evidence type="ECO:0000313" key="3">
    <source>
        <dbReference type="Proteomes" id="UP000583454"/>
    </source>
</evidence>
<comment type="caution">
    <text evidence="2">The sequence shown here is derived from an EMBL/GenBank/DDBJ whole genome shotgun (WGS) entry which is preliminary data.</text>
</comment>